<accession>A0AAD1ULX0</accession>
<evidence type="ECO:0000313" key="3">
    <source>
        <dbReference type="EMBL" id="CAI2371132.1"/>
    </source>
</evidence>
<dbReference type="PROSITE" id="PS51419">
    <property type="entry name" value="RAB"/>
    <property type="match status" value="1"/>
</dbReference>
<dbReference type="Gene3D" id="3.40.50.300">
    <property type="entry name" value="P-loop containing nucleotide triphosphate hydrolases"/>
    <property type="match status" value="1"/>
</dbReference>
<proteinExistence type="predicted"/>
<dbReference type="EMBL" id="CAMPGE010012360">
    <property type="protein sequence ID" value="CAI2371132.1"/>
    <property type="molecule type" value="Genomic_DNA"/>
</dbReference>
<reference evidence="3" key="1">
    <citation type="submission" date="2023-07" db="EMBL/GenBank/DDBJ databases">
        <authorList>
            <consortium name="AG Swart"/>
            <person name="Singh M."/>
            <person name="Singh A."/>
            <person name="Seah K."/>
            <person name="Emmerich C."/>
        </authorList>
    </citation>
    <scope>NUCLEOTIDE SEQUENCE</scope>
    <source>
        <strain evidence="3">DP1</strain>
    </source>
</reference>
<dbReference type="PROSITE" id="PS51421">
    <property type="entry name" value="RAS"/>
    <property type="match status" value="1"/>
</dbReference>
<evidence type="ECO:0000256" key="1">
    <source>
        <dbReference type="ARBA" id="ARBA00022741"/>
    </source>
</evidence>
<dbReference type="Pfam" id="PF00071">
    <property type="entry name" value="Ras"/>
    <property type="match status" value="1"/>
</dbReference>
<name>A0AAD1ULX0_EUPCR</name>
<evidence type="ECO:0000256" key="2">
    <source>
        <dbReference type="ARBA" id="ARBA00023134"/>
    </source>
</evidence>
<keyword evidence="2" id="KW-0342">GTP-binding</keyword>
<keyword evidence="1" id="KW-0547">Nucleotide-binding</keyword>
<dbReference type="SMART" id="SM00175">
    <property type="entry name" value="RAB"/>
    <property type="match status" value="1"/>
</dbReference>
<dbReference type="Proteomes" id="UP001295684">
    <property type="component" value="Unassembled WGS sequence"/>
</dbReference>
<dbReference type="InterPro" id="IPR027417">
    <property type="entry name" value="P-loop_NTPase"/>
</dbReference>
<sequence length="219" mass="24730">MAAILSERFQIRIICVGPKKSGKTSFIKRYVNSFEDSNASSQILNNSSTMNEKAYLKICRTKDGKTLELDIWDTYEDIASLSSLFSRNAKGCFIICDLSDPGTFEEIPEWAEKVRATNNLIDFDIPIFLIGNKSDILKDGELKKAEKVCQTISEENKFEDYFTCSSLDNINIAEAFKKLLKHLEANNMLSESKDNCSLKLSGDTKFHKTQVNEKCGCKC</sequence>
<dbReference type="PANTHER" id="PTHR24073">
    <property type="entry name" value="DRAB5-RELATED"/>
    <property type="match status" value="1"/>
</dbReference>
<protein>
    <submittedName>
        <fullName evidence="3">Uncharacterized protein</fullName>
    </submittedName>
</protein>
<dbReference type="GO" id="GO:0003924">
    <property type="term" value="F:GTPase activity"/>
    <property type="evidence" value="ECO:0007669"/>
    <property type="project" value="InterPro"/>
</dbReference>
<evidence type="ECO:0000313" key="4">
    <source>
        <dbReference type="Proteomes" id="UP001295684"/>
    </source>
</evidence>
<keyword evidence="4" id="KW-1185">Reference proteome</keyword>
<dbReference type="SMART" id="SM00174">
    <property type="entry name" value="RHO"/>
    <property type="match status" value="1"/>
</dbReference>
<dbReference type="SUPFAM" id="SSF52540">
    <property type="entry name" value="P-loop containing nucleoside triphosphate hydrolases"/>
    <property type="match status" value="1"/>
</dbReference>
<dbReference type="GO" id="GO:0005525">
    <property type="term" value="F:GTP binding"/>
    <property type="evidence" value="ECO:0007669"/>
    <property type="project" value="UniProtKB-KW"/>
</dbReference>
<gene>
    <name evidence="3" type="ORF">ECRASSUSDP1_LOCUS12452</name>
</gene>
<dbReference type="InterPro" id="IPR001806">
    <property type="entry name" value="Small_GTPase"/>
</dbReference>
<comment type="caution">
    <text evidence="3">The sequence shown here is derived from an EMBL/GenBank/DDBJ whole genome shotgun (WGS) entry which is preliminary data.</text>
</comment>
<dbReference type="PRINTS" id="PR00449">
    <property type="entry name" value="RASTRNSFRMNG"/>
</dbReference>
<dbReference type="AlphaFoldDB" id="A0AAD1ULX0"/>
<organism evidence="3 4">
    <name type="scientific">Euplotes crassus</name>
    <dbReference type="NCBI Taxonomy" id="5936"/>
    <lineage>
        <taxon>Eukaryota</taxon>
        <taxon>Sar</taxon>
        <taxon>Alveolata</taxon>
        <taxon>Ciliophora</taxon>
        <taxon>Intramacronucleata</taxon>
        <taxon>Spirotrichea</taxon>
        <taxon>Hypotrichia</taxon>
        <taxon>Euplotida</taxon>
        <taxon>Euplotidae</taxon>
        <taxon>Moneuplotes</taxon>
    </lineage>
</organism>
<dbReference type="SMART" id="SM00173">
    <property type="entry name" value="RAS"/>
    <property type="match status" value="1"/>
</dbReference>